<accession>A0A6A7BS55</accession>
<dbReference type="SUPFAM" id="SSF53474">
    <property type="entry name" value="alpha/beta-Hydrolases"/>
    <property type="match status" value="1"/>
</dbReference>
<reference evidence="1" key="1">
    <citation type="journal article" date="2020" name="Stud. Mycol.">
        <title>101 Dothideomycetes genomes: a test case for predicting lifestyles and emergence of pathogens.</title>
        <authorList>
            <person name="Haridas S."/>
            <person name="Albert R."/>
            <person name="Binder M."/>
            <person name="Bloem J."/>
            <person name="Labutti K."/>
            <person name="Salamov A."/>
            <person name="Andreopoulos B."/>
            <person name="Baker S."/>
            <person name="Barry K."/>
            <person name="Bills G."/>
            <person name="Bluhm B."/>
            <person name="Cannon C."/>
            <person name="Castanera R."/>
            <person name="Culley D."/>
            <person name="Daum C."/>
            <person name="Ezra D."/>
            <person name="Gonzalez J."/>
            <person name="Henrissat B."/>
            <person name="Kuo A."/>
            <person name="Liang C."/>
            <person name="Lipzen A."/>
            <person name="Lutzoni F."/>
            <person name="Magnuson J."/>
            <person name="Mondo S."/>
            <person name="Nolan M."/>
            <person name="Ohm R."/>
            <person name="Pangilinan J."/>
            <person name="Park H.-J."/>
            <person name="Ramirez L."/>
            <person name="Alfaro M."/>
            <person name="Sun H."/>
            <person name="Tritt A."/>
            <person name="Yoshinaga Y."/>
            <person name="Zwiers L.-H."/>
            <person name="Turgeon B."/>
            <person name="Goodwin S."/>
            <person name="Spatafora J."/>
            <person name="Crous P."/>
            <person name="Grigoriev I."/>
        </authorList>
    </citation>
    <scope>NUCLEOTIDE SEQUENCE</scope>
    <source>
        <strain evidence="1">CBS 480.64</strain>
    </source>
</reference>
<dbReference type="AlphaFoldDB" id="A0A6A7BS55"/>
<name>A0A6A7BS55_9PEZI</name>
<dbReference type="Gene3D" id="3.40.50.1820">
    <property type="entry name" value="alpha/beta hydrolase"/>
    <property type="match status" value="1"/>
</dbReference>
<proteinExistence type="predicted"/>
<keyword evidence="1" id="KW-0378">Hydrolase</keyword>
<dbReference type="GO" id="GO:0016787">
    <property type="term" value="F:hydrolase activity"/>
    <property type="evidence" value="ECO:0007669"/>
    <property type="project" value="UniProtKB-KW"/>
</dbReference>
<evidence type="ECO:0000313" key="1">
    <source>
        <dbReference type="EMBL" id="KAF2857529.1"/>
    </source>
</evidence>
<dbReference type="Proteomes" id="UP000799421">
    <property type="component" value="Unassembled WGS sequence"/>
</dbReference>
<gene>
    <name evidence="1" type="ORF">K470DRAFT_266766</name>
</gene>
<evidence type="ECO:0000313" key="2">
    <source>
        <dbReference type="Proteomes" id="UP000799421"/>
    </source>
</evidence>
<sequence length="445" mass="49537">MSSGSDKSSPAQQLAENYCQLFVYGKRSPILRKPSDVGLKYEEIWFPSLDGVTLQGWFIPCPGSKKTIIANHPATCNRSGYPGQLPGFEAFGGFEVNFIPDYKALHDAGYNVVCYDIRNNGISDAGCGGINGGLGHYESRDVVGSLIYTRNHPELKETSIGFLSRCVGGNSTMHAMQKFPEYFKGDDIKAVILLQAVSGHTFVERGAENQGINVDEACKAFDKRLFELSGFHIEDLDVRPLAKYVTFPTLVAQVRKDSLIHSQDTQDIYDKLGAKEKDLLWIEGTDRRFDGYNYFAKEPKKMVGWFDKSYSFQVAAFVPNRLQFGFAADYSNSLGVPLQVILKIRDFSRKIFKTDPAQEPLSPRCILWVQIAVPPQTAHLLCKTPPLASLVISHYRLSQNVHQSLPASFQGPPRQGRLLDPLYANEQISANFPEAEDGSPRVGHL</sequence>
<keyword evidence="2" id="KW-1185">Reference proteome</keyword>
<organism evidence="1 2">
    <name type="scientific">Piedraia hortae CBS 480.64</name>
    <dbReference type="NCBI Taxonomy" id="1314780"/>
    <lineage>
        <taxon>Eukaryota</taxon>
        <taxon>Fungi</taxon>
        <taxon>Dikarya</taxon>
        <taxon>Ascomycota</taxon>
        <taxon>Pezizomycotina</taxon>
        <taxon>Dothideomycetes</taxon>
        <taxon>Dothideomycetidae</taxon>
        <taxon>Capnodiales</taxon>
        <taxon>Piedraiaceae</taxon>
        <taxon>Piedraia</taxon>
    </lineage>
</organism>
<dbReference type="EMBL" id="MU006039">
    <property type="protein sequence ID" value="KAF2857529.1"/>
    <property type="molecule type" value="Genomic_DNA"/>
</dbReference>
<dbReference type="InterPro" id="IPR029058">
    <property type="entry name" value="AB_hydrolase_fold"/>
</dbReference>
<dbReference type="OrthoDB" id="2498029at2759"/>
<protein>
    <submittedName>
        <fullName evidence="1">Alpha/beta-hydrolase</fullName>
    </submittedName>
</protein>